<accession>A0A1G4HFR0</accession>
<sequence>MLRTCIMRSHPIRKVTKRNICTANSEQTSHRHISNLVLCKAQPQLQPQVQPPFGPTFLSQKKFFGVKRVVQKRKYMLKLIQPHQEKFDAEKYKTFLEKENLREKIDINNINIDNEKEVELYENYLLNYKYNKREVEKNAPLPLSLLSSSFIRRTIYSNREHVLKNLKNINWKKYCCNVKGVRWHASGAWRVYFCKRNYQHNFFVKCDCYFRVSIYGFEKSKELAVRYRKRLEYEYILLMKRWKEIEMENAKKRKMIKESKKNNENFDQEEDSEQKDDEGYYGENSKRQDVNY</sequence>
<dbReference type="EMBL" id="LT615249">
    <property type="protein sequence ID" value="SCO68282.1"/>
    <property type="molecule type" value="Genomic_DNA"/>
</dbReference>
<keyword evidence="4" id="KW-0804">Transcription</keyword>
<dbReference type="EMBL" id="CAJZCX010000008">
    <property type="protein sequence ID" value="CAG9478066.1"/>
    <property type="molecule type" value="Genomic_DNA"/>
</dbReference>
<dbReference type="GO" id="GO:0003700">
    <property type="term" value="F:DNA-binding transcription factor activity"/>
    <property type="evidence" value="ECO:0007669"/>
    <property type="project" value="InterPro"/>
</dbReference>
<dbReference type="EMBL" id="LT615266">
    <property type="protein sequence ID" value="SCO73746.1"/>
    <property type="molecule type" value="Genomic_DNA"/>
</dbReference>
<evidence type="ECO:0000256" key="4">
    <source>
        <dbReference type="ARBA" id="ARBA00023163"/>
    </source>
</evidence>
<organism evidence="10 12">
    <name type="scientific">Plasmodium vivax</name>
    <name type="common">malaria parasite P. vivax</name>
    <dbReference type="NCBI Taxonomy" id="5855"/>
    <lineage>
        <taxon>Eukaryota</taxon>
        <taxon>Sar</taxon>
        <taxon>Alveolata</taxon>
        <taxon>Apicomplexa</taxon>
        <taxon>Aconoidasida</taxon>
        <taxon>Haemosporida</taxon>
        <taxon>Plasmodiidae</taxon>
        <taxon>Plasmodium</taxon>
        <taxon>Plasmodium (Plasmodium)</taxon>
    </lineage>
</organism>
<evidence type="ECO:0000313" key="12">
    <source>
        <dbReference type="Proteomes" id="UP000305196"/>
    </source>
</evidence>
<evidence type="ECO:0000256" key="1">
    <source>
        <dbReference type="ARBA" id="ARBA00004123"/>
    </source>
</evidence>
<keyword evidence="3" id="KW-0238">DNA-binding</keyword>
<gene>
    <name evidence="10" type="ORF">PVC01_110043600</name>
    <name evidence="9" type="ORF">PVT01_110042700</name>
    <name evidence="8" type="ORF">PVW1_110043800</name>
</gene>
<dbReference type="InterPro" id="IPR001471">
    <property type="entry name" value="AP2/ERF_dom"/>
</dbReference>
<dbReference type="GO" id="GO:0005634">
    <property type="term" value="C:nucleus"/>
    <property type="evidence" value="ECO:0007669"/>
    <property type="project" value="UniProtKB-SubCell"/>
</dbReference>
<dbReference type="VEuPathDB" id="PlasmoDB:PVP01_1138000"/>
<evidence type="ECO:0000259" key="7">
    <source>
        <dbReference type="Pfam" id="PF00847"/>
    </source>
</evidence>
<evidence type="ECO:0000313" key="9">
    <source>
        <dbReference type="EMBL" id="SCO68282.1"/>
    </source>
</evidence>
<evidence type="ECO:0000313" key="11">
    <source>
        <dbReference type="Proteomes" id="UP000196402"/>
    </source>
</evidence>
<evidence type="ECO:0000256" key="6">
    <source>
        <dbReference type="SAM" id="MobiDB-lite"/>
    </source>
</evidence>
<dbReference type="Proteomes" id="UP000305196">
    <property type="component" value="Chromosome 11"/>
</dbReference>
<keyword evidence="5" id="KW-0539">Nucleus</keyword>
<dbReference type="eggNOG" id="ENOG502SRYD">
    <property type="taxonomic scope" value="Eukaryota"/>
</dbReference>
<feature type="region of interest" description="Disordered" evidence="6">
    <location>
        <begin position="254"/>
        <end position="292"/>
    </location>
</feature>
<reference evidence="11 12" key="1">
    <citation type="submission" date="2016-07" db="EMBL/GenBank/DDBJ databases">
        <authorList>
            <consortium name="Pathogen Informatics"/>
        </authorList>
    </citation>
    <scope>NUCLEOTIDE SEQUENCE [LARGE SCALE GENOMIC DNA]</scope>
    <source>
        <strain evidence="8">PvW1</strain>
    </source>
</reference>
<comment type="subcellular location">
    <subcellularLocation>
        <location evidence="1">Nucleus</location>
    </subcellularLocation>
</comment>
<evidence type="ECO:0000313" key="10">
    <source>
        <dbReference type="EMBL" id="SCO73746.1"/>
    </source>
</evidence>
<name>A0A1G4HFR0_PLAVI</name>
<dbReference type="GO" id="GO:0003677">
    <property type="term" value="F:DNA binding"/>
    <property type="evidence" value="ECO:0007669"/>
    <property type="project" value="UniProtKB-KW"/>
</dbReference>
<feature type="compositionally biased region" description="Acidic residues" evidence="6">
    <location>
        <begin position="266"/>
        <end position="280"/>
    </location>
</feature>
<dbReference type="AlphaFoldDB" id="A0A1G4HFR0"/>
<dbReference type="Proteomes" id="UP000196402">
    <property type="component" value="Chromosome 11"/>
</dbReference>
<dbReference type="VEuPathDB" id="PlasmoDB:PVPAM_110042700"/>
<evidence type="ECO:0000256" key="3">
    <source>
        <dbReference type="ARBA" id="ARBA00023125"/>
    </source>
</evidence>
<feature type="compositionally biased region" description="Basic and acidic residues" evidence="6">
    <location>
        <begin position="254"/>
        <end position="264"/>
    </location>
</feature>
<proteinExistence type="predicted"/>
<protein>
    <submittedName>
        <fullName evidence="8">(malaria parasite P. vivax) hypothetical protein</fullName>
    </submittedName>
    <submittedName>
        <fullName evidence="10">Transcription factor with AP2 domain(S), putative</fullName>
    </submittedName>
</protein>
<feature type="domain" description="AP2/ERF" evidence="7">
    <location>
        <begin position="177"/>
        <end position="232"/>
    </location>
</feature>
<dbReference type="VEuPathDB" id="PlasmoDB:PVW1_110043800"/>
<evidence type="ECO:0000256" key="2">
    <source>
        <dbReference type="ARBA" id="ARBA00023015"/>
    </source>
</evidence>
<dbReference type="Proteomes" id="UP000779233">
    <property type="component" value="Unassembled WGS sequence"/>
</dbReference>
<evidence type="ECO:0000313" key="8">
    <source>
        <dbReference type="EMBL" id="CAG9478066.1"/>
    </source>
</evidence>
<dbReference type="VEuPathDB" id="PlasmoDB:PVX_113695"/>
<keyword evidence="2" id="KW-0805">Transcription regulation</keyword>
<dbReference type="Gene3D" id="1.20.5.2050">
    <property type="match status" value="1"/>
</dbReference>
<evidence type="ECO:0000256" key="5">
    <source>
        <dbReference type="ARBA" id="ARBA00023242"/>
    </source>
</evidence>
<dbReference type="Pfam" id="PF00847">
    <property type="entry name" value="AP2"/>
    <property type="match status" value="1"/>
</dbReference>